<feature type="domain" description="BTB" evidence="2">
    <location>
        <begin position="21"/>
        <end position="90"/>
    </location>
</feature>
<accession>A0A8H3J910</accession>
<organism evidence="3 4">
    <name type="scientific">Alectoria fallacina</name>
    <dbReference type="NCBI Taxonomy" id="1903189"/>
    <lineage>
        <taxon>Eukaryota</taxon>
        <taxon>Fungi</taxon>
        <taxon>Dikarya</taxon>
        <taxon>Ascomycota</taxon>
        <taxon>Pezizomycotina</taxon>
        <taxon>Lecanoromycetes</taxon>
        <taxon>OSLEUM clade</taxon>
        <taxon>Lecanoromycetidae</taxon>
        <taxon>Lecanorales</taxon>
        <taxon>Lecanorineae</taxon>
        <taxon>Parmeliaceae</taxon>
        <taxon>Alectoria</taxon>
    </lineage>
</organism>
<evidence type="ECO:0000259" key="2">
    <source>
        <dbReference type="PROSITE" id="PS50097"/>
    </source>
</evidence>
<dbReference type="Pfam" id="PF00651">
    <property type="entry name" value="BTB"/>
    <property type="match status" value="1"/>
</dbReference>
<dbReference type="PROSITE" id="PS50097">
    <property type="entry name" value="BTB"/>
    <property type="match status" value="1"/>
</dbReference>
<dbReference type="InterPro" id="IPR000210">
    <property type="entry name" value="BTB/POZ_dom"/>
</dbReference>
<evidence type="ECO:0000256" key="1">
    <source>
        <dbReference type="SAM" id="MobiDB-lite"/>
    </source>
</evidence>
<dbReference type="CDD" id="cd18186">
    <property type="entry name" value="BTB_POZ_ZBTB_KLHL-like"/>
    <property type="match status" value="1"/>
</dbReference>
<dbReference type="SUPFAM" id="SSF54695">
    <property type="entry name" value="POZ domain"/>
    <property type="match status" value="1"/>
</dbReference>
<dbReference type="SMART" id="SM00225">
    <property type="entry name" value="BTB"/>
    <property type="match status" value="1"/>
</dbReference>
<protein>
    <recommendedName>
        <fullName evidence="2">BTB domain-containing protein</fullName>
    </recommendedName>
</protein>
<gene>
    <name evidence="3" type="ORF">ALECFALPRED_010144</name>
</gene>
<dbReference type="Gene3D" id="3.30.710.10">
    <property type="entry name" value="Potassium Channel Kv1.1, Chain A"/>
    <property type="match status" value="1"/>
</dbReference>
<proteinExistence type="predicted"/>
<feature type="compositionally biased region" description="Basic and acidic residues" evidence="1">
    <location>
        <begin position="217"/>
        <end position="230"/>
    </location>
</feature>
<evidence type="ECO:0000313" key="3">
    <source>
        <dbReference type="EMBL" id="CAF9942840.1"/>
    </source>
</evidence>
<dbReference type="AlphaFoldDB" id="A0A8H3J910"/>
<dbReference type="PANTHER" id="PTHR47843">
    <property type="entry name" value="BTB DOMAIN-CONTAINING PROTEIN-RELATED"/>
    <property type="match status" value="1"/>
</dbReference>
<dbReference type="EMBL" id="CAJPDR010000821">
    <property type="protein sequence ID" value="CAF9942840.1"/>
    <property type="molecule type" value="Genomic_DNA"/>
</dbReference>
<dbReference type="PANTHER" id="PTHR47843:SF2">
    <property type="entry name" value="BTB DOMAIN-CONTAINING PROTEIN"/>
    <property type="match status" value="1"/>
</dbReference>
<comment type="caution">
    <text evidence="3">The sequence shown here is derived from an EMBL/GenBank/DDBJ whole genome shotgun (WGS) entry which is preliminary data.</text>
</comment>
<dbReference type="InterPro" id="IPR011333">
    <property type="entry name" value="SKP1/BTB/POZ_sf"/>
</dbReference>
<dbReference type="OrthoDB" id="61370at2759"/>
<evidence type="ECO:0000313" key="4">
    <source>
        <dbReference type="Proteomes" id="UP000664203"/>
    </source>
</evidence>
<keyword evidence="4" id="KW-1185">Reference proteome</keyword>
<name>A0A8H3J910_9LECA</name>
<dbReference type="Proteomes" id="UP000664203">
    <property type="component" value="Unassembled WGS sequence"/>
</dbReference>
<reference evidence="3" key="1">
    <citation type="submission" date="2021-03" db="EMBL/GenBank/DDBJ databases">
        <authorList>
            <person name="Tagirdzhanova G."/>
        </authorList>
    </citation>
    <scope>NUCLEOTIDE SEQUENCE</scope>
</reference>
<sequence length="230" mass="26389">MATATPVKILTPAKHKFGNVSTVTLLVGKNKTPFHVHMDRLCEASSVFEAAFLGNFKESSEKTMQLPEDDEGTFELFVDWLYGQRYAMLPEVEKGHEDYEKDKRFLQAYQLFVLADKYRVCKLKSLVIEALFADVTMCKGVPSNASVAYAYEHTTQCSGLRKWLADYHAWNVRLEWYELSDAQAFLRQQPDFATDLSVSFAERIKRGPGYNPFKGNMPDKYKDSNHEQET</sequence>
<feature type="region of interest" description="Disordered" evidence="1">
    <location>
        <begin position="211"/>
        <end position="230"/>
    </location>
</feature>